<dbReference type="EC" id="3.5.2.9" evidence="1"/>
<sequence>MMRIDLNSDLGEGFGPWRMGDDAAMLDIVTSANVAAGGHASDPETMFATLQTAASRGVVVGAHPGYADREGFGRRVIPMSPAEIGRMVVAQTGALATLAQLAGTEVRYVKPHGALGNLAAADAQVADAIAAAVGALSPRLAILAISGTALEQAARGRGIAVFSEIFADRAYLPNGQLVPRSREGAVLHDPATIADRLLAFLDSGLMPVIDGAPVRLAAQSICVHSDTPGAVAIARDLRERLTAAGVHIAPFL</sequence>
<organism evidence="2 3">
    <name type="scientific">Paracoccus sphaerophysae</name>
    <dbReference type="NCBI Taxonomy" id="690417"/>
    <lineage>
        <taxon>Bacteria</taxon>
        <taxon>Pseudomonadati</taxon>
        <taxon>Pseudomonadota</taxon>
        <taxon>Alphaproteobacteria</taxon>
        <taxon>Rhodobacterales</taxon>
        <taxon>Paracoccaceae</taxon>
        <taxon>Paracoccus</taxon>
    </lineage>
</organism>
<name>A0A099EU10_9RHOB</name>
<dbReference type="STRING" id="690417.IC63_17210"/>
<dbReference type="Pfam" id="PF03746">
    <property type="entry name" value="LamB_YcsF"/>
    <property type="match status" value="1"/>
</dbReference>
<dbReference type="OrthoDB" id="9773478at2"/>
<keyword evidence="1" id="KW-0547">Nucleotide-binding</keyword>
<accession>A0A099EU10</accession>
<proteinExistence type="inferred from homology"/>
<keyword evidence="1" id="KW-0378">Hydrolase</keyword>
<evidence type="ECO:0000256" key="1">
    <source>
        <dbReference type="HAMAP-Rule" id="MF_00691"/>
    </source>
</evidence>
<comment type="similarity">
    <text evidence="1">Belongs to the LamB/PxpA family.</text>
</comment>
<gene>
    <name evidence="1" type="primary">pxpA</name>
    <name evidence="2" type="ORF">IC63_17210</name>
</gene>
<dbReference type="PANTHER" id="PTHR30292:SF0">
    <property type="entry name" value="5-OXOPROLINASE SUBUNIT A"/>
    <property type="match status" value="1"/>
</dbReference>
<dbReference type="CDD" id="cd10787">
    <property type="entry name" value="LamB_YcsF_like"/>
    <property type="match status" value="1"/>
</dbReference>
<reference evidence="2 3" key="2">
    <citation type="submission" date="2014-10" db="EMBL/GenBank/DDBJ databases">
        <title>Paracoccus sanguinis sp. nov., isolated from clinical specimens of New York State patients.</title>
        <authorList>
            <person name="Mingle L.A."/>
            <person name="Cole J.A."/>
            <person name="Lapierre P."/>
            <person name="Musser K.A."/>
        </authorList>
    </citation>
    <scope>NUCLEOTIDE SEQUENCE [LARGE SCALE GENOMIC DNA]</scope>
    <source>
        <strain evidence="2 3">HAMBI 3106</strain>
    </source>
</reference>
<evidence type="ECO:0000313" key="2">
    <source>
        <dbReference type="EMBL" id="KGJ01456.1"/>
    </source>
</evidence>
<dbReference type="AlphaFoldDB" id="A0A099EU10"/>
<reference evidence="2 3" key="1">
    <citation type="submission" date="2014-09" db="EMBL/GenBank/DDBJ databases">
        <authorList>
            <person name="McGinnis J.M."/>
            <person name="Wolfgang W.J."/>
        </authorList>
    </citation>
    <scope>NUCLEOTIDE SEQUENCE [LARGE SCALE GENOMIC DNA]</scope>
    <source>
        <strain evidence="2 3">HAMBI 3106</strain>
    </source>
</reference>
<evidence type="ECO:0000313" key="3">
    <source>
        <dbReference type="Proteomes" id="UP000029917"/>
    </source>
</evidence>
<dbReference type="PANTHER" id="PTHR30292">
    <property type="entry name" value="UNCHARACTERIZED PROTEIN YBGL-RELATED"/>
    <property type="match status" value="1"/>
</dbReference>
<dbReference type="NCBIfam" id="NF003814">
    <property type="entry name" value="PRK05406.1-3"/>
    <property type="match status" value="1"/>
</dbReference>
<dbReference type="NCBIfam" id="NF003816">
    <property type="entry name" value="PRK05406.1-5"/>
    <property type="match status" value="1"/>
</dbReference>
<protein>
    <recommendedName>
        <fullName evidence="1">5-oxoprolinase subunit A</fullName>
        <shortName evidence="1">5-OPase subunit A</shortName>
        <ecNumber evidence="1">3.5.2.9</ecNumber>
    </recommendedName>
    <alternativeName>
        <fullName evidence="1">5-oxoprolinase (ATP-hydrolyzing) subunit A</fullName>
    </alternativeName>
</protein>
<comment type="caution">
    <text evidence="2">The sequence shown here is derived from an EMBL/GenBank/DDBJ whole genome shotgun (WGS) entry which is preliminary data.</text>
</comment>
<keyword evidence="3" id="KW-1185">Reference proteome</keyword>
<comment type="catalytic activity">
    <reaction evidence="1">
        <text>5-oxo-L-proline + ATP + 2 H2O = L-glutamate + ADP + phosphate + H(+)</text>
        <dbReference type="Rhea" id="RHEA:10348"/>
        <dbReference type="ChEBI" id="CHEBI:15377"/>
        <dbReference type="ChEBI" id="CHEBI:15378"/>
        <dbReference type="ChEBI" id="CHEBI:29985"/>
        <dbReference type="ChEBI" id="CHEBI:30616"/>
        <dbReference type="ChEBI" id="CHEBI:43474"/>
        <dbReference type="ChEBI" id="CHEBI:58402"/>
        <dbReference type="ChEBI" id="CHEBI:456216"/>
        <dbReference type="EC" id="3.5.2.9"/>
    </reaction>
</comment>
<comment type="function">
    <text evidence="1">Catalyzes the cleavage of 5-oxoproline to form L-glutamate coupled to the hydrolysis of ATP to ADP and inorganic phosphate.</text>
</comment>
<keyword evidence="1" id="KW-0067">ATP-binding</keyword>
<dbReference type="GO" id="GO:0017168">
    <property type="term" value="F:5-oxoprolinase (ATP-hydrolyzing) activity"/>
    <property type="evidence" value="ECO:0007669"/>
    <property type="project" value="UniProtKB-UniRule"/>
</dbReference>
<dbReference type="GO" id="GO:0005524">
    <property type="term" value="F:ATP binding"/>
    <property type="evidence" value="ECO:0007669"/>
    <property type="project" value="UniProtKB-UniRule"/>
</dbReference>
<dbReference type="SUPFAM" id="SSF88713">
    <property type="entry name" value="Glycoside hydrolase/deacetylase"/>
    <property type="match status" value="1"/>
</dbReference>
<dbReference type="InterPro" id="IPR011330">
    <property type="entry name" value="Glyco_hydro/deAcase_b/a-brl"/>
</dbReference>
<dbReference type="HAMAP" id="MF_00691">
    <property type="entry name" value="PxpA"/>
    <property type="match status" value="1"/>
</dbReference>
<dbReference type="InterPro" id="IPR005501">
    <property type="entry name" value="LamB/YcsF/PxpA-like"/>
</dbReference>
<dbReference type="Proteomes" id="UP000029917">
    <property type="component" value="Unassembled WGS sequence"/>
</dbReference>
<dbReference type="Gene3D" id="3.20.20.370">
    <property type="entry name" value="Glycoside hydrolase/deacetylase"/>
    <property type="match status" value="1"/>
</dbReference>
<dbReference type="GO" id="GO:0005975">
    <property type="term" value="P:carbohydrate metabolic process"/>
    <property type="evidence" value="ECO:0007669"/>
    <property type="project" value="InterPro"/>
</dbReference>
<comment type="subunit">
    <text evidence="1">Forms a complex composed of PxpA, PxpB and PxpC.</text>
</comment>
<dbReference type="EMBL" id="JRKS01000124">
    <property type="protein sequence ID" value="KGJ01456.1"/>
    <property type="molecule type" value="Genomic_DNA"/>
</dbReference>